<evidence type="ECO:0000313" key="3">
    <source>
        <dbReference type="Proteomes" id="UP000199444"/>
    </source>
</evidence>
<dbReference type="Pfam" id="PF16447">
    <property type="entry name" value="DUF5044"/>
    <property type="match status" value="1"/>
</dbReference>
<dbReference type="EMBL" id="FNKD01000003">
    <property type="protein sequence ID" value="SDQ78972.1"/>
    <property type="molecule type" value="Genomic_DNA"/>
</dbReference>
<keyword evidence="3" id="KW-1185">Reference proteome</keyword>
<keyword evidence="1" id="KW-0812">Transmembrane</keyword>
<dbReference type="RefSeq" id="WP_092493355.1">
    <property type="nucleotide sequence ID" value="NZ_FNKD01000003.1"/>
</dbReference>
<name>A0A1H1DR45_9BACI</name>
<keyword evidence="1" id="KW-1133">Transmembrane helix</keyword>
<organism evidence="2 3">
    <name type="scientific">Virgibacillus salinus</name>
    <dbReference type="NCBI Taxonomy" id="553311"/>
    <lineage>
        <taxon>Bacteria</taxon>
        <taxon>Bacillati</taxon>
        <taxon>Bacillota</taxon>
        <taxon>Bacilli</taxon>
        <taxon>Bacillales</taxon>
        <taxon>Bacillaceae</taxon>
        <taxon>Virgibacillus</taxon>
    </lineage>
</organism>
<protein>
    <recommendedName>
        <fullName evidence="4">DUF5044 domain-containing protein</fullName>
    </recommendedName>
</protein>
<sequence length="198" mass="23222">MTKINKKAITEWILAALLIFLIVSESPYLNYYHLSPIKAHEQSERTYYYGPSKVVEDIDLGDVHIYLGKYKDWFSANMVVRHAGIFWRPGSGVGGDEIKQDQDITHSWAGSTIKEDYMLMRFYGIVTNPEIAEVELDVVEGYDRAEKVSEDQIRTFSYELENHRMFLFHWNEQKHEYRRLSLRGIDESGNVVYEKDLN</sequence>
<keyword evidence="1" id="KW-0472">Membrane</keyword>
<reference evidence="2 3" key="1">
    <citation type="submission" date="2016-10" db="EMBL/GenBank/DDBJ databases">
        <authorList>
            <person name="de Groot N.N."/>
        </authorList>
    </citation>
    <scope>NUCLEOTIDE SEQUENCE [LARGE SCALE GENOMIC DNA]</scope>
    <source>
        <strain evidence="2 3">CGMCC 1.10449</strain>
    </source>
</reference>
<accession>A0A1H1DR45</accession>
<evidence type="ECO:0008006" key="4">
    <source>
        <dbReference type="Google" id="ProtNLM"/>
    </source>
</evidence>
<gene>
    <name evidence="2" type="ORF">SAMN05216231_2536</name>
</gene>
<dbReference type="Proteomes" id="UP000199444">
    <property type="component" value="Unassembled WGS sequence"/>
</dbReference>
<proteinExistence type="predicted"/>
<dbReference type="InterPro" id="IPR032243">
    <property type="entry name" value="DUF5044"/>
</dbReference>
<feature type="transmembrane region" description="Helical" evidence="1">
    <location>
        <begin position="12"/>
        <end position="29"/>
    </location>
</feature>
<dbReference type="STRING" id="553311.SAMN05216231_2536"/>
<evidence type="ECO:0000313" key="2">
    <source>
        <dbReference type="EMBL" id="SDQ78972.1"/>
    </source>
</evidence>
<dbReference type="AlphaFoldDB" id="A0A1H1DR45"/>
<evidence type="ECO:0000256" key="1">
    <source>
        <dbReference type="SAM" id="Phobius"/>
    </source>
</evidence>